<dbReference type="InterPro" id="IPR008990">
    <property type="entry name" value="Elect_transpt_acc-like_dom_sf"/>
</dbReference>
<dbReference type="NCBIfam" id="TIGR03889">
    <property type="entry name" value="nitrile_acc"/>
    <property type="match status" value="1"/>
</dbReference>
<evidence type="ECO:0000259" key="2">
    <source>
        <dbReference type="Pfam" id="PF21006"/>
    </source>
</evidence>
<evidence type="ECO:0000313" key="3">
    <source>
        <dbReference type="EMBL" id="SLN73001.1"/>
    </source>
</evidence>
<dbReference type="Proteomes" id="UP000193200">
    <property type="component" value="Unassembled WGS sequence"/>
</dbReference>
<dbReference type="AlphaFoldDB" id="A0A1Y5TUC5"/>
<organism evidence="3 4">
    <name type="scientific">Oceanibacterium hippocampi</name>
    <dbReference type="NCBI Taxonomy" id="745714"/>
    <lineage>
        <taxon>Bacteria</taxon>
        <taxon>Pseudomonadati</taxon>
        <taxon>Pseudomonadota</taxon>
        <taxon>Alphaproteobacteria</taxon>
        <taxon>Sneathiellales</taxon>
        <taxon>Sneathiellaceae</taxon>
        <taxon>Oceanibacterium</taxon>
    </lineage>
</organism>
<sequence length="119" mass="12725">MTDPNFRAAAEAVLPGDEAGPVFREPWQAQAFAMAVALSAAGHFSWADWAATLSRKLAGQTAEADADGGGYYRAWLAALEELTDGRGLTSPDERSSRQESWAEAYRTTPHGSPVNLPSD</sequence>
<keyword evidence="4" id="KW-1185">Reference proteome</keyword>
<dbReference type="InterPro" id="IPR023808">
    <property type="entry name" value="Nitrile_Hydratase_acc_put"/>
</dbReference>
<reference evidence="3 4" key="1">
    <citation type="submission" date="2017-03" db="EMBL/GenBank/DDBJ databases">
        <authorList>
            <person name="Afonso C.L."/>
            <person name="Miller P.J."/>
            <person name="Scott M.A."/>
            <person name="Spackman E."/>
            <person name="Goraichik I."/>
            <person name="Dimitrov K.M."/>
            <person name="Suarez D.L."/>
            <person name="Swayne D.E."/>
        </authorList>
    </citation>
    <scope>NUCLEOTIDE SEQUENCE [LARGE SCALE GENOMIC DNA]</scope>
    <source>
        <strain evidence="3 4">CECT 7691</strain>
    </source>
</reference>
<evidence type="ECO:0000256" key="1">
    <source>
        <dbReference type="SAM" id="MobiDB-lite"/>
    </source>
</evidence>
<evidence type="ECO:0000313" key="4">
    <source>
        <dbReference type="Proteomes" id="UP000193200"/>
    </source>
</evidence>
<dbReference type="InterPro" id="IPR049054">
    <property type="entry name" value="CN_hydtase_beta-like_N"/>
</dbReference>
<dbReference type="EMBL" id="FWFR01000003">
    <property type="protein sequence ID" value="SLN73001.1"/>
    <property type="molecule type" value="Genomic_DNA"/>
</dbReference>
<dbReference type="SUPFAM" id="SSF50090">
    <property type="entry name" value="Electron transport accessory proteins"/>
    <property type="match status" value="1"/>
</dbReference>
<dbReference type="RefSeq" id="WP_217808120.1">
    <property type="nucleotide sequence ID" value="NZ_FWFR01000003.1"/>
</dbReference>
<proteinExistence type="predicted"/>
<name>A0A1Y5TUC5_9PROT</name>
<dbReference type="InParanoid" id="A0A1Y5TUC5"/>
<dbReference type="Gene3D" id="1.10.472.20">
    <property type="entry name" value="Nitrile hydratase, beta subunit"/>
    <property type="match status" value="1"/>
</dbReference>
<gene>
    <name evidence="3" type="ORF">OCH7691_03540</name>
</gene>
<feature type="domain" description="Nitrile hydratase beta subunit-like N-terminal" evidence="2">
    <location>
        <begin position="19"/>
        <end position="104"/>
    </location>
</feature>
<dbReference type="Pfam" id="PF21006">
    <property type="entry name" value="NHase_beta_N"/>
    <property type="match status" value="1"/>
</dbReference>
<accession>A0A1Y5TUC5</accession>
<dbReference type="InterPro" id="IPR042262">
    <property type="entry name" value="CN_hydtase_beta_C"/>
</dbReference>
<protein>
    <submittedName>
        <fullName evidence="3">Nitrile hydratase beta subunit</fullName>
    </submittedName>
</protein>
<feature type="region of interest" description="Disordered" evidence="1">
    <location>
        <begin position="83"/>
        <end position="119"/>
    </location>
</feature>